<keyword evidence="3" id="KW-0057">Aromatic amino acid biosynthesis</keyword>
<dbReference type="Proteomes" id="UP001564626">
    <property type="component" value="Unassembled WGS sequence"/>
</dbReference>
<keyword evidence="2 3" id="KW-0808">Transferase</keyword>
<dbReference type="InterPro" id="IPR002480">
    <property type="entry name" value="DAHP_synth_2"/>
</dbReference>
<evidence type="ECO:0000256" key="3">
    <source>
        <dbReference type="RuleBase" id="RU363071"/>
    </source>
</evidence>
<dbReference type="Pfam" id="PF01474">
    <property type="entry name" value="DAHP_synth_2"/>
    <property type="match status" value="2"/>
</dbReference>
<dbReference type="PANTHER" id="PTHR21337">
    <property type="entry name" value="PHOSPHO-2-DEHYDRO-3-DEOXYHEPTONATE ALDOLASE 1, 2"/>
    <property type="match status" value="1"/>
</dbReference>
<comment type="similarity">
    <text evidence="1 3">Belongs to the class-II DAHP synthase family.</text>
</comment>
<dbReference type="PANTHER" id="PTHR21337:SF0">
    <property type="entry name" value="PHOSPHO-2-DEHYDRO-3-DEOXYHEPTONATE ALDOLASE"/>
    <property type="match status" value="1"/>
</dbReference>
<dbReference type="EC" id="2.5.1.54" evidence="3"/>
<evidence type="ECO:0000313" key="4">
    <source>
        <dbReference type="EMBL" id="MEY8040924.1"/>
    </source>
</evidence>
<sequence length="423" mass="45644">MIPQAWPQPAALPSLAGLRVDLEAAVADGIPPDRRRELDEALARPAAQQPDWPDRAALRAATGVLRAAPALTSPAETRRLRRELAEVARGRAFLLQGGDCAETFAGGTEQHLGGTVNLLARMAGVLSGAGLPVVKLARMAGQYAKPRSKPTDVLGLPAYRGDIVNGVDPTPAARRPDPHRLVRAHGHASSTMNFLRMLQEREDPAGKRLFTSHEALLLDYERAQLRVDPDEDLYATSGHFLWIGERTRQPDGAHLAFAALLANPIGVKIGPRTTPEEVVEYASRLNPGRVPGKLALISRMGCEAVRDALPPLVERVEAAGHPVVWVCDPMHGNTHESASGYKTRDVQDVVREVRGFFDVHRGLGTHPGGVHLELTGSEVTECVDGATGDADLAGRYETACDPRLNRRQSLDLATAVAAMLHRR</sequence>
<comment type="catalytic activity">
    <reaction evidence="3">
        <text>D-erythrose 4-phosphate + phosphoenolpyruvate + H2O = 7-phospho-2-dehydro-3-deoxy-D-arabino-heptonate + phosphate</text>
        <dbReference type="Rhea" id="RHEA:14717"/>
        <dbReference type="ChEBI" id="CHEBI:15377"/>
        <dbReference type="ChEBI" id="CHEBI:16897"/>
        <dbReference type="ChEBI" id="CHEBI:43474"/>
        <dbReference type="ChEBI" id="CHEBI:58394"/>
        <dbReference type="ChEBI" id="CHEBI:58702"/>
        <dbReference type="EC" id="2.5.1.54"/>
    </reaction>
</comment>
<dbReference type="Gene3D" id="3.20.20.70">
    <property type="entry name" value="Aldolase class I"/>
    <property type="match status" value="1"/>
</dbReference>
<dbReference type="GO" id="GO:0003849">
    <property type="term" value="F:3-deoxy-7-phosphoheptulonate synthase activity"/>
    <property type="evidence" value="ECO:0007669"/>
    <property type="project" value="UniProtKB-EC"/>
</dbReference>
<reference evidence="4 5" key="1">
    <citation type="submission" date="2024-08" db="EMBL/GenBank/DDBJ databases">
        <title>Genome mining of Saccharopolyspora cebuensis PGLac3 from Nigerian medicinal plant.</title>
        <authorList>
            <person name="Ezeobiora C.E."/>
            <person name="Igbokwe N.H."/>
            <person name="Amin D.H."/>
            <person name="Mendie U.E."/>
        </authorList>
    </citation>
    <scope>NUCLEOTIDE SEQUENCE [LARGE SCALE GENOMIC DNA]</scope>
    <source>
        <strain evidence="4 5">PGLac3</strain>
    </source>
</reference>
<dbReference type="EMBL" id="JBGEHV010000028">
    <property type="protein sequence ID" value="MEY8040924.1"/>
    <property type="molecule type" value="Genomic_DNA"/>
</dbReference>
<dbReference type="SUPFAM" id="SSF51569">
    <property type="entry name" value="Aldolase"/>
    <property type="match status" value="1"/>
</dbReference>
<protein>
    <recommendedName>
        <fullName evidence="3">Phospho-2-dehydro-3-deoxyheptonate aldolase</fullName>
        <ecNumber evidence="3">2.5.1.54</ecNumber>
    </recommendedName>
</protein>
<accession>A0ABV4CIJ8</accession>
<evidence type="ECO:0000256" key="1">
    <source>
        <dbReference type="ARBA" id="ARBA00008911"/>
    </source>
</evidence>
<keyword evidence="5" id="KW-1185">Reference proteome</keyword>
<comment type="caution">
    <text evidence="4">The sequence shown here is derived from an EMBL/GenBank/DDBJ whole genome shotgun (WGS) entry which is preliminary data.</text>
</comment>
<name>A0ABV4CIJ8_9PSEU</name>
<gene>
    <name evidence="4" type="ORF">AB8O55_16060</name>
</gene>
<keyword evidence="3" id="KW-0028">Amino-acid biosynthesis</keyword>
<dbReference type="RefSeq" id="WP_345363764.1">
    <property type="nucleotide sequence ID" value="NZ_BAABII010000010.1"/>
</dbReference>
<evidence type="ECO:0000256" key="2">
    <source>
        <dbReference type="ARBA" id="ARBA00022679"/>
    </source>
</evidence>
<comment type="pathway">
    <text evidence="3">Metabolic intermediate biosynthesis; chorismate biosynthesis; chorismate from D-erythrose 4-phosphate and phosphoenolpyruvate: step 1/7.</text>
</comment>
<dbReference type="InterPro" id="IPR013785">
    <property type="entry name" value="Aldolase_TIM"/>
</dbReference>
<evidence type="ECO:0000313" key="5">
    <source>
        <dbReference type="Proteomes" id="UP001564626"/>
    </source>
</evidence>
<proteinExistence type="inferred from homology"/>
<organism evidence="4 5">
    <name type="scientific">Saccharopolyspora cebuensis</name>
    <dbReference type="NCBI Taxonomy" id="418759"/>
    <lineage>
        <taxon>Bacteria</taxon>
        <taxon>Bacillati</taxon>
        <taxon>Actinomycetota</taxon>
        <taxon>Actinomycetes</taxon>
        <taxon>Pseudonocardiales</taxon>
        <taxon>Pseudonocardiaceae</taxon>
        <taxon>Saccharopolyspora</taxon>
    </lineage>
</organism>